<organism evidence="2 3">
    <name type="scientific">Jimgerdemannia flammicorona</name>
    <dbReference type="NCBI Taxonomy" id="994334"/>
    <lineage>
        <taxon>Eukaryota</taxon>
        <taxon>Fungi</taxon>
        <taxon>Fungi incertae sedis</taxon>
        <taxon>Mucoromycota</taxon>
        <taxon>Mucoromycotina</taxon>
        <taxon>Endogonomycetes</taxon>
        <taxon>Endogonales</taxon>
        <taxon>Endogonaceae</taxon>
        <taxon>Jimgerdemannia</taxon>
    </lineage>
</organism>
<gene>
    <name evidence="2" type="ORF">BC936DRAFT_142041</name>
</gene>
<proteinExistence type="predicted"/>
<accession>A0A433A1B4</accession>
<feature type="compositionally biased region" description="Basic and acidic residues" evidence="1">
    <location>
        <begin position="121"/>
        <end position="134"/>
    </location>
</feature>
<dbReference type="AlphaFoldDB" id="A0A433A1B4"/>
<reference evidence="2 3" key="1">
    <citation type="journal article" date="2018" name="New Phytol.">
        <title>Phylogenomics of Endogonaceae and evolution of mycorrhizas within Mucoromycota.</title>
        <authorList>
            <person name="Chang Y."/>
            <person name="Desiro A."/>
            <person name="Na H."/>
            <person name="Sandor L."/>
            <person name="Lipzen A."/>
            <person name="Clum A."/>
            <person name="Barry K."/>
            <person name="Grigoriev I.V."/>
            <person name="Martin F.M."/>
            <person name="Stajich J.E."/>
            <person name="Smith M.E."/>
            <person name="Bonito G."/>
            <person name="Spatafora J.W."/>
        </authorList>
    </citation>
    <scope>NUCLEOTIDE SEQUENCE [LARGE SCALE GENOMIC DNA]</scope>
    <source>
        <strain evidence="2 3">GMNB39</strain>
    </source>
</reference>
<dbReference type="EMBL" id="RBNI01021345">
    <property type="protein sequence ID" value="RUO96435.1"/>
    <property type="molecule type" value="Genomic_DNA"/>
</dbReference>
<comment type="caution">
    <text evidence="2">The sequence shown here is derived from an EMBL/GenBank/DDBJ whole genome shotgun (WGS) entry which is preliminary data.</text>
</comment>
<evidence type="ECO:0000313" key="2">
    <source>
        <dbReference type="EMBL" id="RUO96435.1"/>
    </source>
</evidence>
<evidence type="ECO:0000256" key="1">
    <source>
        <dbReference type="SAM" id="MobiDB-lite"/>
    </source>
</evidence>
<dbReference type="OrthoDB" id="691673at2759"/>
<evidence type="ECO:0000313" key="3">
    <source>
        <dbReference type="Proteomes" id="UP000268093"/>
    </source>
</evidence>
<dbReference type="Proteomes" id="UP000268093">
    <property type="component" value="Unassembled WGS sequence"/>
</dbReference>
<feature type="region of interest" description="Disordered" evidence="1">
    <location>
        <begin position="107"/>
        <end position="147"/>
    </location>
</feature>
<protein>
    <submittedName>
        <fullName evidence="2">Uncharacterized protein</fullName>
    </submittedName>
</protein>
<sequence length="147" mass="16440">MNIQCKNMDDGGGAGCWTCSHNRKVMDVPTCLNLGHLQLRQTRGQSPHPLAQFLLVIVREAQPHKLVRLPFPRSFLRNSKFMPDSEIHHPALAPCLVRERATRYALGKSNPDKVPAAWGGRPDRAAERDEKVLDRGQQACVQAVPED</sequence>
<name>A0A433A1B4_9FUNG</name>
<keyword evidence="3" id="KW-1185">Reference proteome</keyword>